<keyword evidence="4" id="KW-0732">Signal</keyword>
<evidence type="ECO:0000256" key="3">
    <source>
        <dbReference type="ARBA" id="ARBA00022630"/>
    </source>
</evidence>
<gene>
    <name evidence="9" type="primary">PCYOX1</name>
    <name evidence="9" type="ORF">TSPGSL018_8407</name>
</gene>
<organism evidence="9">
    <name type="scientific">Tetraselmis sp. GSL018</name>
    <dbReference type="NCBI Taxonomy" id="582737"/>
    <lineage>
        <taxon>Eukaryota</taxon>
        <taxon>Viridiplantae</taxon>
        <taxon>Chlorophyta</taxon>
        <taxon>core chlorophytes</taxon>
        <taxon>Chlorodendrophyceae</taxon>
        <taxon>Chlorodendrales</taxon>
        <taxon>Chlorodendraceae</taxon>
        <taxon>Tetraselmis</taxon>
    </lineage>
</organism>
<dbReference type="GO" id="GO:0016829">
    <property type="term" value="F:lyase activity"/>
    <property type="evidence" value="ECO:0007669"/>
    <property type="project" value="UniProtKB-KW"/>
</dbReference>
<comment type="cofactor">
    <cofactor evidence="1">
        <name>FAD</name>
        <dbReference type="ChEBI" id="CHEBI:57692"/>
    </cofactor>
</comment>
<name>A0A061SER2_9CHLO</name>
<keyword evidence="5" id="KW-0274">FAD</keyword>
<evidence type="ECO:0000256" key="6">
    <source>
        <dbReference type="ARBA" id="ARBA00023002"/>
    </source>
</evidence>
<keyword evidence="9" id="KW-0456">Lyase</keyword>
<feature type="domain" description="Prenylcysteine lyase" evidence="8">
    <location>
        <begin position="133"/>
        <end position="479"/>
    </location>
</feature>
<keyword evidence="3" id="KW-0285">Flavoprotein</keyword>
<dbReference type="Pfam" id="PF13450">
    <property type="entry name" value="NAD_binding_8"/>
    <property type="match status" value="1"/>
</dbReference>
<evidence type="ECO:0000256" key="4">
    <source>
        <dbReference type="ARBA" id="ARBA00022729"/>
    </source>
</evidence>
<dbReference type="Pfam" id="PF07156">
    <property type="entry name" value="Prenylcys_lyase"/>
    <property type="match status" value="1"/>
</dbReference>
<dbReference type="InterPro" id="IPR036188">
    <property type="entry name" value="FAD/NAD-bd_sf"/>
</dbReference>
<dbReference type="SUPFAM" id="SSF51905">
    <property type="entry name" value="FAD/NAD(P)-binding domain"/>
    <property type="match status" value="1"/>
</dbReference>
<evidence type="ECO:0000256" key="7">
    <source>
        <dbReference type="ARBA" id="ARBA00023180"/>
    </source>
</evidence>
<dbReference type="InterPro" id="IPR017046">
    <property type="entry name" value="Prenylcysteine_Oxase1"/>
</dbReference>
<sequence>MRIMNIIHFYDYACSLVGVLLSISPGFCSVHDDLNVAVIGAGVGGSFAAKFLREVLGSTVNITVYEKFKAGGRVAQFSYGGKTYELGASIIYEGNRYVVNATERLGVLRQKVDKELGIYNNLFSLWNGEQFAFVESSSYLKTLLRSWWRWGMYPMAFKRIPQEFVRSFNRIYEIQEEGRAFDNPEDMLKDIGCFEATQMKYSEFVCENLGNSSTATLFQSEFLEAINRVNYGQTNQDMNAFAGLVSAVAAIDGDHLFQIQGGNARLCSALLQESGAERVAANVTLVERLGTGRYLLHTADGKAGPFDAVVLAAPLEASSLRLEGVDSPRPRRGVDPFQHTHTTYVVGELSPSYFGVEALPPGVGQILVTASSRDFFSSIADKGPAPLPGGGGPATMFKLFSPERPTDEQLGRLFAGRFHVAARRDWQAYPKYSPPEEFQPFRIAHGLAYVNAVEAAASAVEMSAIAARNAALLVARDLEGVKAYGRLRRRDAMRRESISAEFGLDAKNELR</sequence>
<dbReference type="GO" id="GO:0001735">
    <property type="term" value="F:prenylcysteine oxidase activity"/>
    <property type="evidence" value="ECO:0007669"/>
    <property type="project" value="InterPro"/>
</dbReference>
<evidence type="ECO:0000256" key="1">
    <source>
        <dbReference type="ARBA" id="ARBA00001974"/>
    </source>
</evidence>
<dbReference type="AlphaFoldDB" id="A0A061SER2"/>
<evidence type="ECO:0000256" key="5">
    <source>
        <dbReference type="ARBA" id="ARBA00022827"/>
    </source>
</evidence>
<dbReference type="GO" id="GO:0030327">
    <property type="term" value="P:prenylated protein catabolic process"/>
    <property type="evidence" value="ECO:0007669"/>
    <property type="project" value="TreeGrafter"/>
</dbReference>
<dbReference type="GO" id="GO:0030328">
    <property type="term" value="P:prenylcysteine catabolic process"/>
    <property type="evidence" value="ECO:0007669"/>
    <property type="project" value="InterPro"/>
</dbReference>
<dbReference type="Gene3D" id="3.50.50.60">
    <property type="entry name" value="FAD/NAD(P)-binding domain"/>
    <property type="match status" value="1"/>
</dbReference>
<proteinExistence type="inferred from homology"/>
<dbReference type="PANTHER" id="PTHR15944">
    <property type="entry name" value="FARNESYLCYSTEINE LYASE"/>
    <property type="match status" value="1"/>
</dbReference>
<keyword evidence="7" id="KW-0325">Glycoprotein</keyword>
<dbReference type="EMBL" id="GBEZ01003948">
    <property type="protein sequence ID" value="JAC81226.1"/>
    <property type="molecule type" value="Transcribed_RNA"/>
</dbReference>
<accession>A0A061SER2</accession>
<keyword evidence="6" id="KW-0560">Oxidoreductase</keyword>
<dbReference type="InterPro" id="IPR010795">
    <property type="entry name" value="Prenylcys_lyase"/>
</dbReference>
<dbReference type="PANTHER" id="PTHR15944:SF0">
    <property type="entry name" value="PRENYLCYSTEINE LYASE DOMAIN-CONTAINING PROTEIN"/>
    <property type="match status" value="1"/>
</dbReference>
<evidence type="ECO:0000256" key="2">
    <source>
        <dbReference type="ARBA" id="ARBA00009967"/>
    </source>
</evidence>
<comment type="similarity">
    <text evidence="2">Belongs to the prenylcysteine oxidase family.</text>
</comment>
<evidence type="ECO:0000313" key="9">
    <source>
        <dbReference type="EMBL" id="JAC81226.1"/>
    </source>
</evidence>
<reference evidence="9" key="1">
    <citation type="submission" date="2014-05" db="EMBL/GenBank/DDBJ databases">
        <title>The transcriptome of the halophilic microalga Tetraselmis sp. GSL018 isolated from the Great Salt Lake, Utah.</title>
        <authorList>
            <person name="Jinkerson R.E."/>
            <person name="D'Adamo S."/>
            <person name="Posewitz M.C."/>
        </authorList>
    </citation>
    <scope>NUCLEOTIDE SEQUENCE</scope>
    <source>
        <strain evidence="9">GSL018</strain>
    </source>
</reference>
<protein>
    <submittedName>
        <fullName evidence="9">Prenylcysteine oxidase / farnesylcysteine lyase</fullName>
    </submittedName>
</protein>
<evidence type="ECO:0000259" key="8">
    <source>
        <dbReference type="Pfam" id="PF07156"/>
    </source>
</evidence>